<organism evidence="2">
    <name type="scientific">Chlamydomonas leiostraca</name>
    <dbReference type="NCBI Taxonomy" id="1034604"/>
    <lineage>
        <taxon>Eukaryota</taxon>
        <taxon>Viridiplantae</taxon>
        <taxon>Chlorophyta</taxon>
        <taxon>core chlorophytes</taxon>
        <taxon>Chlorophyceae</taxon>
        <taxon>CS clade</taxon>
        <taxon>Chlamydomonadales</taxon>
        <taxon>Chlamydomonadaceae</taxon>
        <taxon>Chlamydomonas</taxon>
    </lineage>
</organism>
<keyword evidence="1" id="KW-1133">Transmembrane helix</keyword>
<dbReference type="AlphaFoldDB" id="A0A7S0RIX4"/>
<dbReference type="PANTHER" id="PTHR35734:SF1">
    <property type="entry name" value="OS01G0805200 PROTEIN"/>
    <property type="match status" value="1"/>
</dbReference>
<name>A0A7S0RIX4_9CHLO</name>
<dbReference type="Pfam" id="PF11460">
    <property type="entry name" value="DUF3007"/>
    <property type="match status" value="1"/>
</dbReference>
<feature type="transmembrane region" description="Helical" evidence="1">
    <location>
        <begin position="110"/>
        <end position="130"/>
    </location>
</feature>
<dbReference type="EMBL" id="HBFB01015412">
    <property type="protein sequence ID" value="CAD8678683.1"/>
    <property type="molecule type" value="Transcribed_RNA"/>
</dbReference>
<gene>
    <name evidence="2" type="ORF">CLEI1391_LOCUS8642</name>
</gene>
<reference evidence="2" key="1">
    <citation type="submission" date="2021-01" db="EMBL/GenBank/DDBJ databases">
        <authorList>
            <person name="Corre E."/>
            <person name="Pelletier E."/>
            <person name="Niang G."/>
            <person name="Scheremetjew M."/>
            <person name="Finn R."/>
            <person name="Kale V."/>
            <person name="Holt S."/>
            <person name="Cochrane G."/>
            <person name="Meng A."/>
            <person name="Brown T."/>
            <person name="Cohen L."/>
        </authorList>
    </citation>
    <scope>NUCLEOTIDE SEQUENCE</scope>
    <source>
        <strain evidence="2">SAG 11-49</strain>
    </source>
</reference>
<accession>A0A7S0RIX4</accession>
<sequence length="182" mass="19808">MLQAQSSTLLRACAPSRKAFAPVSAPCFSGRGISSSVVSRPTGLRTIISCPRVGIVVRASGNSEKPVVYNKEFGYSRKDIILIGAGLIGLGYALYYGLQAGGMEAGMAGNWVQLIIFMGICVGWVSTYLFRVATKQMTYVKQLEAYEEAVMRKRVEEMTEEELTQLVAEAEAEKARKGRPQA</sequence>
<protein>
    <submittedName>
        <fullName evidence="2">Uncharacterized protein</fullName>
    </submittedName>
</protein>
<dbReference type="PANTHER" id="PTHR35734">
    <property type="entry name" value="OS01G0805200 PROTEIN"/>
    <property type="match status" value="1"/>
</dbReference>
<feature type="transmembrane region" description="Helical" evidence="1">
    <location>
        <begin position="80"/>
        <end position="98"/>
    </location>
</feature>
<proteinExistence type="predicted"/>
<dbReference type="InterPro" id="IPR021562">
    <property type="entry name" value="DUF3007"/>
</dbReference>
<keyword evidence="1" id="KW-0812">Transmembrane</keyword>
<evidence type="ECO:0000256" key="1">
    <source>
        <dbReference type="SAM" id="Phobius"/>
    </source>
</evidence>
<evidence type="ECO:0000313" key="2">
    <source>
        <dbReference type="EMBL" id="CAD8678683.1"/>
    </source>
</evidence>
<keyword evidence="1" id="KW-0472">Membrane</keyword>